<evidence type="ECO:0000313" key="3">
    <source>
        <dbReference type="EMBL" id="JAG76804.1"/>
    </source>
</evidence>
<dbReference type="Pfam" id="PF16044">
    <property type="entry name" value="DUF4796_C"/>
    <property type="match status" value="1"/>
</dbReference>
<dbReference type="InterPro" id="IPR053922">
    <property type="entry name" value="MKRN2OS-like_N"/>
</dbReference>
<reference evidence="3" key="1">
    <citation type="submission" date="2015-01" db="EMBL/GenBank/DDBJ databases">
        <title>Transcriptome Assembly of Fopius arisanus.</title>
        <authorList>
            <person name="Geib S."/>
        </authorList>
    </citation>
    <scope>NUCLEOTIDE SEQUENCE</scope>
</reference>
<dbReference type="GeneID" id="105269576"/>
<proteinExistence type="predicted"/>
<dbReference type="EMBL" id="GBYB01007038">
    <property type="protein sequence ID" value="JAG76805.1"/>
    <property type="molecule type" value="Transcribed_RNA"/>
</dbReference>
<dbReference type="Pfam" id="PF22795">
    <property type="entry name" value="DUF4796_N"/>
    <property type="match status" value="1"/>
</dbReference>
<dbReference type="PANTHER" id="PTHR33963:SF2">
    <property type="entry name" value="MKRN2 OPPOSITE STRAND PROTEIN"/>
    <property type="match status" value="1"/>
</dbReference>
<dbReference type="InterPro" id="IPR032016">
    <property type="entry name" value="MKRN2OS-like"/>
</dbReference>
<reference evidence="6" key="2">
    <citation type="submission" date="2025-04" db="UniProtKB">
        <authorList>
            <consortium name="RefSeq"/>
        </authorList>
    </citation>
    <scope>IDENTIFICATION</scope>
    <source>
        <strain evidence="6">USDA-PBARC FA_bdor</strain>
        <tissue evidence="6">Whole organism</tissue>
    </source>
</reference>
<dbReference type="OrthoDB" id="10065749at2759"/>
<accession>A0A9R1TEN4</accession>
<sequence length="248" mass="28715">MFELLPLLNKNGGFLWDSLIAFENGNLINVSVALAAGVALVGELEVMSYNFDIICFKHCDDRSIFCREIPGRCPVCSEVLTDFSQTPFQLPSPFSNGTDKPTSVIIKPSSGIFLDTCYTPENDLHIGIVDSKGRIFEYDQRGLVFNDLSNWRHCISLDPRVPESWYEHWDKIIIDLSRNPQWNQSNYHPLEFNCFDFVLEFIKNLGCNDFYYGSKEDICRDLIIPRMRESLRYISIHNNLRETNYYIP</sequence>
<accession>A0A0C9R2G5</accession>
<evidence type="ECO:0000313" key="6">
    <source>
        <dbReference type="RefSeq" id="XP_011308237.1"/>
    </source>
</evidence>
<protein>
    <submittedName>
        <fullName evidence="6">MKRN2 opposite strand protein isoform X1</fullName>
    </submittedName>
    <submittedName>
        <fullName evidence="4">YadA_0 protein</fullName>
    </submittedName>
    <submittedName>
        <fullName evidence="3">YadA_1 protein</fullName>
    </submittedName>
</protein>
<dbReference type="InterPro" id="IPR053921">
    <property type="entry name" value="MKRN2OS-like_C"/>
</dbReference>
<dbReference type="Proteomes" id="UP000694866">
    <property type="component" value="Unplaced"/>
</dbReference>
<organism evidence="3">
    <name type="scientific">Fopius arisanus</name>
    <dbReference type="NCBI Taxonomy" id="64838"/>
    <lineage>
        <taxon>Eukaryota</taxon>
        <taxon>Metazoa</taxon>
        <taxon>Ecdysozoa</taxon>
        <taxon>Arthropoda</taxon>
        <taxon>Hexapoda</taxon>
        <taxon>Insecta</taxon>
        <taxon>Pterygota</taxon>
        <taxon>Neoptera</taxon>
        <taxon>Endopterygota</taxon>
        <taxon>Hymenoptera</taxon>
        <taxon>Apocrita</taxon>
        <taxon>Ichneumonoidea</taxon>
        <taxon>Braconidae</taxon>
        <taxon>Opiinae</taxon>
        <taxon>Fopius</taxon>
    </lineage>
</organism>
<gene>
    <name evidence="3" type="primary">yadA_1</name>
    <name evidence="6" type="synonym">LOC105269576</name>
    <name evidence="4" type="synonym">yadA_0</name>
    <name evidence="3" type="ORF">g.7887</name>
    <name evidence="4" type="ORF">g.7888</name>
</gene>
<dbReference type="RefSeq" id="XP_011308237.1">
    <property type="nucleotide sequence ID" value="XM_011309935.1"/>
</dbReference>
<feature type="domain" description="MKRN2 opposite strand protein-like C-terminal" evidence="1">
    <location>
        <begin position="87"/>
        <end position="239"/>
    </location>
</feature>
<evidence type="ECO:0000313" key="4">
    <source>
        <dbReference type="EMBL" id="JAG76805.1"/>
    </source>
</evidence>
<dbReference type="KEGG" id="fas:105269576"/>
<evidence type="ECO:0000313" key="5">
    <source>
        <dbReference type="Proteomes" id="UP000694866"/>
    </source>
</evidence>
<dbReference type="PANTHER" id="PTHR33963">
    <property type="entry name" value="MKRN2 OPPOSITE STRAND PROTEIN"/>
    <property type="match status" value="1"/>
</dbReference>
<name>A0A0C9R2G5_9HYME</name>
<keyword evidence="5" id="KW-1185">Reference proteome</keyword>
<evidence type="ECO:0000259" key="1">
    <source>
        <dbReference type="Pfam" id="PF16044"/>
    </source>
</evidence>
<feature type="domain" description="MKRN2 opposite strand protein-like N-terminal" evidence="2">
    <location>
        <begin position="52"/>
        <end position="80"/>
    </location>
</feature>
<dbReference type="EMBL" id="GBYB01007037">
    <property type="protein sequence ID" value="JAG76804.1"/>
    <property type="molecule type" value="Transcribed_RNA"/>
</dbReference>
<evidence type="ECO:0000259" key="2">
    <source>
        <dbReference type="Pfam" id="PF22795"/>
    </source>
</evidence>
<dbReference type="AlphaFoldDB" id="A0A0C9R2G5"/>